<organism evidence="1 2">
    <name type="scientific">Nonomuraea roseoviolacea subsp. carminata</name>
    <dbReference type="NCBI Taxonomy" id="160689"/>
    <lineage>
        <taxon>Bacteria</taxon>
        <taxon>Bacillati</taxon>
        <taxon>Actinomycetota</taxon>
        <taxon>Actinomycetes</taxon>
        <taxon>Streptosporangiales</taxon>
        <taxon>Streptosporangiaceae</taxon>
        <taxon>Nonomuraea</taxon>
    </lineage>
</organism>
<proteinExistence type="predicted"/>
<dbReference type="RefSeq" id="WP_253781472.1">
    <property type="nucleotide sequence ID" value="NZ_BAAAVE010000016.1"/>
</dbReference>
<dbReference type="Proteomes" id="UP001320766">
    <property type="component" value="Unassembled WGS sequence"/>
</dbReference>
<evidence type="ECO:0000313" key="2">
    <source>
        <dbReference type="Proteomes" id="UP001320766"/>
    </source>
</evidence>
<accession>A0ABT1JTB3</accession>
<comment type="caution">
    <text evidence="1">The sequence shown here is derived from an EMBL/GenBank/DDBJ whole genome shotgun (WGS) entry which is preliminary data.</text>
</comment>
<name>A0ABT1JTB3_9ACTN</name>
<keyword evidence="2" id="KW-1185">Reference proteome</keyword>
<evidence type="ECO:0000313" key="1">
    <source>
        <dbReference type="EMBL" id="MCP2344960.1"/>
    </source>
</evidence>
<dbReference type="EMBL" id="JAMZEC010000001">
    <property type="protein sequence ID" value="MCP2344960.1"/>
    <property type="molecule type" value="Genomic_DNA"/>
</dbReference>
<protein>
    <submittedName>
        <fullName evidence="1">Uncharacterized protein</fullName>
    </submittedName>
</protein>
<gene>
    <name evidence="1" type="ORF">HD595_001082</name>
</gene>
<reference evidence="1 2" key="1">
    <citation type="submission" date="2022-06" db="EMBL/GenBank/DDBJ databases">
        <title>Sequencing the genomes of 1000 actinobacteria strains.</title>
        <authorList>
            <person name="Klenk H.-P."/>
        </authorList>
    </citation>
    <scope>NUCLEOTIDE SEQUENCE [LARGE SCALE GENOMIC DNA]</scope>
    <source>
        <strain evidence="1 2">DSM 44170</strain>
    </source>
</reference>
<sequence length="57" mass="6247">MLRVLLGAGGRQQTDSTHVLMAMRTMNRLEQIHETVRAALNAMAAASAANHENRYPA</sequence>